<dbReference type="RefSeq" id="WP_165140978.1">
    <property type="nucleotide sequence ID" value="NZ_JAALLT010000002.1"/>
</dbReference>
<dbReference type="EMBL" id="JAALLT010000002">
    <property type="protein sequence ID" value="NGP76543.1"/>
    <property type="molecule type" value="Genomic_DNA"/>
</dbReference>
<dbReference type="Proteomes" id="UP000473278">
    <property type="component" value="Unassembled WGS sequence"/>
</dbReference>
<reference evidence="1 2" key="1">
    <citation type="submission" date="2020-02" db="EMBL/GenBank/DDBJ databases">
        <title>Balneolaceae bacterium YR4-1, complete genome.</title>
        <authorList>
            <person name="Li Y."/>
            <person name="Wu S."/>
        </authorList>
    </citation>
    <scope>NUCLEOTIDE SEQUENCE [LARGE SCALE GENOMIC DNA]</scope>
    <source>
        <strain evidence="1 2">YR4-1</strain>
    </source>
</reference>
<gene>
    <name evidence="1" type="ORF">G3570_07860</name>
</gene>
<comment type="caution">
    <text evidence="1">The sequence shown here is derived from an EMBL/GenBank/DDBJ whole genome shotgun (WGS) entry which is preliminary data.</text>
</comment>
<protein>
    <submittedName>
        <fullName evidence="1">Uncharacterized protein</fullName>
    </submittedName>
</protein>
<evidence type="ECO:0000313" key="2">
    <source>
        <dbReference type="Proteomes" id="UP000473278"/>
    </source>
</evidence>
<name>A0A6M1T8E3_9BACT</name>
<accession>A0A6M1T8E3</accession>
<proteinExistence type="predicted"/>
<dbReference type="AlphaFoldDB" id="A0A6M1T8E3"/>
<evidence type="ECO:0000313" key="1">
    <source>
        <dbReference type="EMBL" id="NGP76543.1"/>
    </source>
</evidence>
<keyword evidence="2" id="KW-1185">Reference proteome</keyword>
<organism evidence="1 2">
    <name type="scientific">Halalkalibaculum roseum</name>
    <dbReference type="NCBI Taxonomy" id="2709311"/>
    <lineage>
        <taxon>Bacteria</taxon>
        <taxon>Pseudomonadati</taxon>
        <taxon>Balneolota</taxon>
        <taxon>Balneolia</taxon>
        <taxon>Balneolales</taxon>
        <taxon>Balneolaceae</taxon>
        <taxon>Halalkalibaculum</taxon>
    </lineage>
</organism>
<sequence length="144" mass="16448">MTVFIHITNDVNTDDMICHPTSLSSDMFGMKHDIKRIYLECLGKPAFRSRFERKLGTLIKTRAARGSIDYNKLISEIRCIEQICKQREFGARKFLEIITGFAQDACLGHHAVMTLDVDSLQLEAPIPPKYQNDVTTTDIKKLLM</sequence>